<feature type="domain" description="Cardiolipin synthase N-terminal" evidence="7">
    <location>
        <begin position="20"/>
        <end position="64"/>
    </location>
</feature>
<name>A0ABU7JX43_9NOCA</name>
<feature type="transmembrane region" description="Helical" evidence="6">
    <location>
        <begin position="7"/>
        <end position="29"/>
    </location>
</feature>
<evidence type="ECO:0000256" key="5">
    <source>
        <dbReference type="ARBA" id="ARBA00023136"/>
    </source>
</evidence>
<evidence type="ECO:0000313" key="9">
    <source>
        <dbReference type="Proteomes" id="UP001331936"/>
    </source>
</evidence>
<evidence type="ECO:0000313" key="8">
    <source>
        <dbReference type="EMBL" id="MEE2033837.1"/>
    </source>
</evidence>
<comment type="subcellular location">
    <subcellularLocation>
        <location evidence="1">Cell membrane</location>
        <topology evidence="1">Multi-pass membrane protein</topology>
    </subcellularLocation>
</comment>
<evidence type="ECO:0000256" key="6">
    <source>
        <dbReference type="SAM" id="Phobius"/>
    </source>
</evidence>
<evidence type="ECO:0000256" key="3">
    <source>
        <dbReference type="ARBA" id="ARBA00022692"/>
    </source>
</evidence>
<dbReference type="Pfam" id="PF13396">
    <property type="entry name" value="PLDc_N"/>
    <property type="match status" value="1"/>
</dbReference>
<sequence>MDSFWDYVWYTIIVFAFVAYLIVLFHIVVDVFRDNTLSGFTKGVWMIALVFFPYISAFIYLIARGRGMSLRSQQAQTEAQQAADDYIRRVAVGKSAPEQIADAKALLDSGAINATEFEQLKAQALGRNTAAGDSAPVA</sequence>
<keyword evidence="4 6" id="KW-1133">Transmembrane helix</keyword>
<accession>A0ABU7JX43</accession>
<reference evidence="8 9" key="1">
    <citation type="submission" date="2023-08" db="EMBL/GenBank/DDBJ databases">
        <authorList>
            <person name="Girao M."/>
            <person name="Carvalho M.F."/>
        </authorList>
    </citation>
    <scope>NUCLEOTIDE SEQUENCE [LARGE SCALE GENOMIC DNA]</scope>
    <source>
        <strain evidence="8 9">CC-R104</strain>
    </source>
</reference>
<proteinExistence type="predicted"/>
<evidence type="ECO:0000259" key="7">
    <source>
        <dbReference type="Pfam" id="PF13396"/>
    </source>
</evidence>
<dbReference type="EMBL" id="JAUZMZ010000102">
    <property type="protein sequence ID" value="MEE2033837.1"/>
    <property type="molecule type" value="Genomic_DNA"/>
</dbReference>
<feature type="transmembrane region" description="Helical" evidence="6">
    <location>
        <begin position="44"/>
        <end position="63"/>
    </location>
</feature>
<protein>
    <submittedName>
        <fullName evidence="8">SHOCT domain-containing protein</fullName>
    </submittedName>
</protein>
<dbReference type="InterPro" id="IPR027379">
    <property type="entry name" value="CLS_N"/>
</dbReference>
<gene>
    <name evidence="8" type="ORF">Q8814_17200</name>
</gene>
<keyword evidence="9" id="KW-1185">Reference proteome</keyword>
<evidence type="ECO:0000256" key="1">
    <source>
        <dbReference type="ARBA" id="ARBA00004651"/>
    </source>
</evidence>
<evidence type="ECO:0000256" key="4">
    <source>
        <dbReference type="ARBA" id="ARBA00022989"/>
    </source>
</evidence>
<evidence type="ECO:0000256" key="2">
    <source>
        <dbReference type="ARBA" id="ARBA00022475"/>
    </source>
</evidence>
<dbReference type="Proteomes" id="UP001331936">
    <property type="component" value="Unassembled WGS sequence"/>
</dbReference>
<comment type="caution">
    <text evidence="8">The sequence shown here is derived from an EMBL/GenBank/DDBJ whole genome shotgun (WGS) entry which is preliminary data.</text>
</comment>
<dbReference type="RefSeq" id="WP_330153229.1">
    <property type="nucleotide sequence ID" value="NZ_JAUZMZ010000102.1"/>
</dbReference>
<keyword evidence="5 6" id="KW-0472">Membrane</keyword>
<keyword evidence="3 6" id="KW-0812">Transmembrane</keyword>
<organism evidence="8 9">
    <name type="scientific">Rhodococcus chondri</name>
    <dbReference type="NCBI Taxonomy" id="3065941"/>
    <lineage>
        <taxon>Bacteria</taxon>
        <taxon>Bacillati</taxon>
        <taxon>Actinomycetota</taxon>
        <taxon>Actinomycetes</taxon>
        <taxon>Mycobacteriales</taxon>
        <taxon>Nocardiaceae</taxon>
        <taxon>Rhodococcus</taxon>
    </lineage>
</organism>
<keyword evidence="2" id="KW-1003">Cell membrane</keyword>